<dbReference type="EMBL" id="NPHW01002821">
    <property type="protein sequence ID" value="OXV10682.1"/>
    <property type="molecule type" value="Genomic_DNA"/>
</dbReference>
<proteinExistence type="predicted"/>
<name>A0A232M2U2_9EURO</name>
<feature type="domain" description="Protein kinase" evidence="4">
    <location>
        <begin position="22"/>
        <end position="90"/>
    </location>
</feature>
<protein>
    <recommendedName>
        <fullName evidence="4">Protein kinase domain-containing protein</fullName>
    </recommendedName>
</protein>
<gene>
    <name evidence="5" type="ORF">Egran_01557</name>
</gene>
<evidence type="ECO:0000256" key="3">
    <source>
        <dbReference type="ARBA" id="ARBA00022840"/>
    </source>
</evidence>
<keyword evidence="3" id="KW-0067">ATP-binding</keyword>
<dbReference type="OrthoDB" id="192887at2759"/>
<dbReference type="PANTHER" id="PTHR24055">
    <property type="entry name" value="MITOGEN-ACTIVATED PROTEIN KINASE"/>
    <property type="match status" value="1"/>
</dbReference>
<accession>A0A232M2U2</accession>
<dbReference type="GO" id="GO:0005524">
    <property type="term" value="F:ATP binding"/>
    <property type="evidence" value="ECO:0007669"/>
    <property type="project" value="UniProtKB-KW"/>
</dbReference>
<keyword evidence="1" id="KW-0418">Kinase</keyword>
<keyword evidence="6" id="KW-1185">Reference proteome</keyword>
<sequence>MVQTQDPPGGLSEISFDISDQYSNLQKVGEGAYGVTYACDSSALHKLSGQKVAIEKITPFDHLMFCLRMLREMKLLRYFNHENVISILDI</sequence>
<keyword evidence="1" id="KW-0723">Serine/threonine-protein kinase</keyword>
<dbReference type="PROSITE" id="PS50011">
    <property type="entry name" value="PROTEIN_KINASE_DOM"/>
    <property type="match status" value="1"/>
</dbReference>
<reference evidence="5 6" key="1">
    <citation type="journal article" date="2015" name="Environ. Microbiol.">
        <title>Metagenome sequence of Elaphomyces granulatus from sporocarp tissue reveals Ascomycota ectomycorrhizal fingerprints of genome expansion and a Proteobacteria-rich microbiome.</title>
        <authorList>
            <person name="Quandt C.A."/>
            <person name="Kohler A."/>
            <person name="Hesse C.N."/>
            <person name="Sharpton T.J."/>
            <person name="Martin F."/>
            <person name="Spatafora J.W."/>
        </authorList>
    </citation>
    <scope>NUCLEOTIDE SEQUENCE [LARGE SCALE GENOMIC DNA]</scope>
    <source>
        <strain evidence="5 6">OSC145934</strain>
    </source>
</reference>
<evidence type="ECO:0000259" key="4">
    <source>
        <dbReference type="PROSITE" id="PS50011"/>
    </source>
</evidence>
<dbReference type="Proteomes" id="UP000243515">
    <property type="component" value="Unassembled WGS sequence"/>
</dbReference>
<dbReference type="SUPFAM" id="SSF56112">
    <property type="entry name" value="Protein kinase-like (PK-like)"/>
    <property type="match status" value="1"/>
</dbReference>
<dbReference type="InterPro" id="IPR011009">
    <property type="entry name" value="Kinase-like_dom_sf"/>
</dbReference>
<organism evidence="5 6">
    <name type="scientific">Elaphomyces granulatus</name>
    <dbReference type="NCBI Taxonomy" id="519963"/>
    <lineage>
        <taxon>Eukaryota</taxon>
        <taxon>Fungi</taxon>
        <taxon>Dikarya</taxon>
        <taxon>Ascomycota</taxon>
        <taxon>Pezizomycotina</taxon>
        <taxon>Eurotiomycetes</taxon>
        <taxon>Eurotiomycetidae</taxon>
        <taxon>Eurotiales</taxon>
        <taxon>Elaphomycetaceae</taxon>
        <taxon>Elaphomyces</taxon>
    </lineage>
</organism>
<evidence type="ECO:0000313" key="5">
    <source>
        <dbReference type="EMBL" id="OXV10682.1"/>
    </source>
</evidence>
<keyword evidence="2" id="KW-0547">Nucleotide-binding</keyword>
<evidence type="ECO:0000256" key="1">
    <source>
        <dbReference type="ARBA" id="ARBA00022527"/>
    </source>
</evidence>
<comment type="caution">
    <text evidence="5">The sequence shown here is derived from an EMBL/GenBank/DDBJ whole genome shotgun (WGS) entry which is preliminary data.</text>
</comment>
<dbReference type="InterPro" id="IPR000719">
    <property type="entry name" value="Prot_kinase_dom"/>
</dbReference>
<dbReference type="Gene3D" id="3.30.200.20">
    <property type="entry name" value="Phosphorylase Kinase, domain 1"/>
    <property type="match status" value="1"/>
</dbReference>
<keyword evidence="1" id="KW-0808">Transferase</keyword>
<evidence type="ECO:0000313" key="6">
    <source>
        <dbReference type="Proteomes" id="UP000243515"/>
    </source>
</evidence>
<dbReference type="AlphaFoldDB" id="A0A232M2U2"/>
<dbReference type="GO" id="GO:0004674">
    <property type="term" value="F:protein serine/threonine kinase activity"/>
    <property type="evidence" value="ECO:0007669"/>
    <property type="project" value="UniProtKB-KW"/>
</dbReference>
<dbReference type="InterPro" id="IPR050117">
    <property type="entry name" value="MAPK"/>
</dbReference>
<evidence type="ECO:0000256" key="2">
    <source>
        <dbReference type="ARBA" id="ARBA00022741"/>
    </source>
</evidence>